<protein>
    <submittedName>
        <fullName evidence="1">Uncharacterized protein</fullName>
    </submittedName>
</protein>
<evidence type="ECO:0000313" key="1">
    <source>
        <dbReference type="EMBL" id="CAD5107239.1"/>
    </source>
</evidence>
<evidence type="ECO:0000313" key="2">
    <source>
        <dbReference type="Proteomes" id="UP000583387"/>
    </source>
</evidence>
<sequence>MTERQLLLLYEAELRRRRRERAEVLVDMNLAFAGGKGAEQHLKQLLKETL</sequence>
<gene>
    <name evidence="1" type="ORF">PSEWESI4_01510</name>
</gene>
<name>A0A7U7ELJ0_9GAMM</name>
<proteinExistence type="predicted"/>
<dbReference type="AlphaFoldDB" id="A0A7U7ELJ0"/>
<keyword evidence="2" id="KW-1185">Reference proteome</keyword>
<comment type="caution">
    <text evidence="1">The sequence shown here is derived from an EMBL/GenBank/DDBJ whole genome shotgun (WGS) entry which is preliminary data.</text>
</comment>
<accession>A0A7U7ELJ0</accession>
<organism evidence="1 2">
    <name type="scientific">Zestomonas carbonaria</name>
    <dbReference type="NCBI Taxonomy" id="2762745"/>
    <lineage>
        <taxon>Bacteria</taxon>
        <taxon>Pseudomonadati</taxon>
        <taxon>Pseudomonadota</taxon>
        <taxon>Gammaproteobacteria</taxon>
        <taxon>Pseudomonadales</taxon>
        <taxon>Pseudomonadaceae</taxon>
        <taxon>Zestomonas</taxon>
    </lineage>
</organism>
<reference evidence="1 2" key="1">
    <citation type="submission" date="2020-08" db="EMBL/GenBank/DDBJ databases">
        <authorList>
            <person name="Criscuolo A."/>
        </authorList>
    </citation>
    <scope>NUCLEOTIDE SEQUENCE [LARGE SCALE GENOMIC DNA]</scope>
    <source>
        <strain evidence="1">CIP111764</strain>
    </source>
</reference>
<dbReference type="Proteomes" id="UP000583387">
    <property type="component" value="Unassembled WGS sequence"/>
</dbReference>
<dbReference type="EMBL" id="CAJFCI010000031">
    <property type="protein sequence ID" value="CAD5107239.1"/>
    <property type="molecule type" value="Genomic_DNA"/>
</dbReference>